<dbReference type="EMBL" id="LXEO01000015">
    <property type="protein sequence ID" value="OAT19466.1"/>
    <property type="molecule type" value="Genomic_DNA"/>
</dbReference>
<dbReference type="PATRIC" id="fig|1354255.3.peg.1400"/>
<sequence>MEISDCQIVGAKHKTKPYHSQCYGAQKLKINLTMKEYSIVDFLFLNYT</sequence>
<proteinExistence type="predicted"/>
<dbReference type="AlphaFoldDB" id="A0A1B7HUU6"/>
<accession>A0A1B7HUU6</accession>
<evidence type="ECO:0000313" key="1">
    <source>
        <dbReference type="EMBL" id="OAT19466.1"/>
    </source>
</evidence>
<organism evidence="1 2">
    <name type="scientific">Buttiauxella noackiae ATCC 51607</name>
    <dbReference type="NCBI Taxonomy" id="1354255"/>
    <lineage>
        <taxon>Bacteria</taxon>
        <taxon>Pseudomonadati</taxon>
        <taxon>Pseudomonadota</taxon>
        <taxon>Gammaproteobacteria</taxon>
        <taxon>Enterobacterales</taxon>
        <taxon>Enterobacteriaceae</taxon>
        <taxon>Buttiauxella</taxon>
    </lineage>
</organism>
<reference evidence="1 2" key="1">
    <citation type="submission" date="2016-04" db="EMBL/GenBank/DDBJ databases">
        <title>ATOL: Assembling a taxonomically balanced genome-scale reconstruction of the evolutionary history of the Enterobacteriaceae.</title>
        <authorList>
            <person name="Plunkett G.III."/>
            <person name="Neeno-Eckwall E.C."/>
            <person name="Glasner J.D."/>
            <person name="Perna N.T."/>
        </authorList>
    </citation>
    <scope>NUCLEOTIDE SEQUENCE [LARGE SCALE GENOMIC DNA]</scope>
    <source>
        <strain evidence="1 2">ATCC 51607</strain>
    </source>
</reference>
<protein>
    <submittedName>
        <fullName evidence="1">Uncharacterized protein</fullName>
    </submittedName>
</protein>
<name>A0A1B7HUU6_9ENTR</name>
<gene>
    <name evidence="1" type="ORF">M979_1357</name>
</gene>
<evidence type="ECO:0000313" key="2">
    <source>
        <dbReference type="Proteomes" id="UP000078286"/>
    </source>
</evidence>
<dbReference type="Proteomes" id="UP000078286">
    <property type="component" value="Unassembled WGS sequence"/>
</dbReference>
<keyword evidence="2" id="KW-1185">Reference proteome</keyword>
<comment type="caution">
    <text evidence="1">The sequence shown here is derived from an EMBL/GenBank/DDBJ whole genome shotgun (WGS) entry which is preliminary data.</text>
</comment>